<dbReference type="AlphaFoldDB" id="A0A0A8Z5D2"/>
<proteinExistence type="predicted"/>
<reference evidence="1" key="2">
    <citation type="journal article" date="2015" name="Data Brief">
        <title>Shoot transcriptome of the giant reed, Arundo donax.</title>
        <authorList>
            <person name="Barrero R.A."/>
            <person name="Guerrero F.D."/>
            <person name="Moolhuijzen P."/>
            <person name="Goolsby J.A."/>
            <person name="Tidwell J."/>
            <person name="Bellgard S.E."/>
            <person name="Bellgard M.I."/>
        </authorList>
    </citation>
    <scope>NUCLEOTIDE SEQUENCE</scope>
    <source>
        <tissue evidence="1">Shoot tissue taken approximately 20 cm above the soil surface</tissue>
    </source>
</reference>
<sequence>MLETPLRSKLPETYSISISQNLIGTA</sequence>
<reference evidence="1" key="1">
    <citation type="submission" date="2014-09" db="EMBL/GenBank/DDBJ databases">
        <authorList>
            <person name="Magalhaes I.L.F."/>
            <person name="Oliveira U."/>
            <person name="Santos F.R."/>
            <person name="Vidigal T.H.D.A."/>
            <person name="Brescovit A.D."/>
            <person name="Santos A.J."/>
        </authorList>
    </citation>
    <scope>NUCLEOTIDE SEQUENCE</scope>
    <source>
        <tissue evidence="1">Shoot tissue taken approximately 20 cm above the soil surface</tissue>
    </source>
</reference>
<organism evidence="1">
    <name type="scientific">Arundo donax</name>
    <name type="common">Giant reed</name>
    <name type="synonym">Donax arundinaceus</name>
    <dbReference type="NCBI Taxonomy" id="35708"/>
    <lineage>
        <taxon>Eukaryota</taxon>
        <taxon>Viridiplantae</taxon>
        <taxon>Streptophyta</taxon>
        <taxon>Embryophyta</taxon>
        <taxon>Tracheophyta</taxon>
        <taxon>Spermatophyta</taxon>
        <taxon>Magnoliopsida</taxon>
        <taxon>Liliopsida</taxon>
        <taxon>Poales</taxon>
        <taxon>Poaceae</taxon>
        <taxon>PACMAD clade</taxon>
        <taxon>Arundinoideae</taxon>
        <taxon>Arundineae</taxon>
        <taxon>Arundo</taxon>
    </lineage>
</organism>
<evidence type="ECO:0000313" key="1">
    <source>
        <dbReference type="EMBL" id="JAD34011.1"/>
    </source>
</evidence>
<name>A0A0A8Z5D2_ARUDO</name>
<accession>A0A0A8Z5D2</accession>
<dbReference type="EMBL" id="GBRH01263884">
    <property type="protein sequence ID" value="JAD34011.1"/>
    <property type="molecule type" value="Transcribed_RNA"/>
</dbReference>
<protein>
    <submittedName>
        <fullName evidence="1">Uncharacterized protein</fullName>
    </submittedName>
</protein>